<sequence length="65" mass="7077">MFPAFVRRGLSKIDCGRAAAAVLRAFGSAATACLYCSPYHAFPEDFVWKPEKASDEETHEGDALP</sequence>
<name>A0A922P131_9HYPH</name>
<keyword evidence="2" id="KW-1185">Reference proteome</keyword>
<protein>
    <submittedName>
        <fullName evidence="1">Uncharacterized protein</fullName>
    </submittedName>
</protein>
<accession>A0A922P131</accession>
<gene>
    <name evidence="1" type="ORF">GV68_23695</name>
</gene>
<evidence type="ECO:0000313" key="1">
    <source>
        <dbReference type="EMBL" id="KEQ09430.1"/>
    </source>
</evidence>
<dbReference type="Proteomes" id="UP000052167">
    <property type="component" value="Unassembled WGS sequence"/>
</dbReference>
<evidence type="ECO:0000313" key="2">
    <source>
        <dbReference type="Proteomes" id="UP000052167"/>
    </source>
</evidence>
<dbReference type="EMBL" id="JOKJ01000007">
    <property type="protein sequence ID" value="KEQ09430.1"/>
    <property type="molecule type" value="Genomic_DNA"/>
</dbReference>
<proteinExistence type="predicted"/>
<reference evidence="1 2" key="1">
    <citation type="submission" date="2014-06" db="EMBL/GenBank/DDBJ databases">
        <title>Rhizobium pelagicum/R2-400B4.</title>
        <authorList>
            <person name="Kimes N.E."/>
            <person name="Lopez-Perez M."/>
        </authorList>
    </citation>
    <scope>NUCLEOTIDE SEQUENCE [LARGE SCALE GENOMIC DNA]</scope>
    <source>
        <strain evidence="1 2">R2-400B4</strain>
    </source>
</reference>
<dbReference type="AlphaFoldDB" id="A0A922P131"/>
<organism evidence="1 2">
    <name type="scientific">Pseudorhizobium pelagicum</name>
    <dbReference type="NCBI Taxonomy" id="1509405"/>
    <lineage>
        <taxon>Bacteria</taxon>
        <taxon>Pseudomonadati</taxon>
        <taxon>Pseudomonadota</taxon>
        <taxon>Alphaproteobacteria</taxon>
        <taxon>Hyphomicrobiales</taxon>
        <taxon>Rhizobiaceae</taxon>
        <taxon>Rhizobium/Agrobacterium group</taxon>
        <taxon>Pseudorhizobium</taxon>
    </lineage>
</organism>
<comment type="caution">
    <text evidence="1">The sequence shown here is derived from an EMBL/GenBank/DDBJ whole genome shotgun (WGS) entry which is preliminary data.</text>
</comment>